<dbReference type="SUPFAM" id="SSF53850">
    <property type="entry name" value="Periplasmic binding protein-like II"/>
    <property type="match status" value="1"/>
</dbReference>
<organism evidence="2 3">
    <name type="scientific">Paenibacillus borealis</name>
    <dbReference type="NCBI Taxonomy" id="160799"/>
    <lineage>
        <taxon>Bacteria</taxon>
        <taxon>Bacillati</taxon>
        <taxon>Bacillota</taxon>
        <taxon>Bacilli</taxon>
        <taxon>Bacillales</taxon>
        <taxon>Paenibacillaceae</taxon>
        <taxon>Paenibacillus</taxon>
    </lineage>
</organism>
<dbReference type="CDD" id="cd08504">
    <property type="entry name" value="PBP2_OppA"/>
    <property type="match status" value="1"/>
</dbReference>
<dbReference type="InterPro" id="IPR030678">
    <property type="entry name" value="Peptide/Ni-bd"/>
</dbReference>
<keyword evidence="3" id="KW-1185">Reference proteome</keyword>
<dbReference type="PIRSF" id="PIRSF002741">
    <property type="entry name" value="MppA"/>
    <property type="match status" value="1"/>
</dbReference>
<dbReference type="PANTHER" id="PTHR30290">
    <property type="entry name" value="PERIPLASMIC BINDING COMPONENT OF ABC TRANSPORTER"/>
    <property type="match status" value="1"/>
</dbReference>
<feature type="domain" description="Solute-binding protein family 5" evidence="1">
    <location>
        <begin position="81"/>
        <end position="460"/>
    </location>
</feature>
<reference evidence="2 3" key="1">
    <citation type="submission" date="2016-10" db="EMBL/GenBank/DDBJ databases">
        <title>Paenibacillus species isolates.</title>
        <authorList>
            <person name="Beno S.M."/>
        </authorList>
    </citation>
    <scope>NUCLEOTIDE SEQUENCE [LARGE SCALE GENOMIC DNA]</scope>
    <source>
        <strain evidence="2 3">FSL H7-0744</strain>
    </source>
</reference>
<dbReference type="Gene3D" id="3.90.76.10">
    <property type="entry name" value="Dipeptide-binding Protein, Domain 1"/>
    <property type="match status" value="1"/>
</dbReference>
<dbReference type="InterPro" id="IPR000914">
    <property type="entry name" value="SBP_5_dom"/>
</dbReference>
<accession>A0ABX3GXC2</accession>
<dbReference type="InterPro" id="IPR039424">
    <property type="entry name" value="SBP_5"/>
</dbReference>
<dbReference type="EMBL" id="MPTB01000054">
    <property type="protein sequence ID" value="OMD39895.1"/>
    <property type="molecule type" value="Genomic_DNA"/>
</dbReference>
<protein>
    <recommendedName>
        <fullName evidence="1">Solute-binding protein family 5 domain-containing protein</fullName>
    </recommendedName>
</protein>
<dbReference type="Proteomes" id="UP000187412">
    <property type="component" value="Unassembled WGS sequence"/>
</dbReference>
<gene>
    <name evidence="2" type="ORF">BSK56_29115</name>
</gene>
<proteinExistence type="predicted"/>
<sequence>MRGGAWLKRLIGVLLIFSLLTGLNTASWTAASPAGTKQVLRIGLERFPASLDPAISSDVITSTIVNGLFEGLVRLDKTGQAVPGIAKAWKISSDGKTYTFTLRSDAKWSNKERITAADFEYAWKRALAPETGSNSAFNMYTISNAKDYNQGRLKDSSKVGVKALNSNTLQVTLNEKTAYFIQSLAENVYMPVNAGNVKANKKWAYSANTIITNGPFTLQSWEKNKMTLVSNPKYHAAADIHFSEVQFLLPKPGTANTTAAYINNEVDWAVAEFDMLDNSTRAKASSIRTVEMPLGSTYYYQFNLQQAPFNNVNIRKALAMAIDREALRYGSPAFGFIPPAIRSTDLNFRTAVADTSYFKENVKLARELLQKGLNEEGLNEFPSFSVIVNEGPGHYTIAESVINDWYNNLGIKASLEVQSWEELISNKVSRNFAVVRAGWGADYNDPAAMMETLSSTNENNDSGWSDPLYDSYVTQAKHTFDPKERIKLYAKAEKLLIDQMAIIPLYYYVADVLQKPNIHNVYLDYDGNIAFTRGYIK</sequence>
<comment type="caution">
    <text evidence="2">The sequence shown here is derived from an EMBL/GenBank/DDBJ whole genome shotgun (WGS) entry which is preliminary data.</text>
</comment>
<dbReference type="Gene3D" id="3.40.190.10">
    <property type="entry name" value="Periplasmic binding protein-like II"/>
    <property type="match status" value="1"/>
</dbReference>
<dbReference type="Pfam" id="PF00496">
    <property type="entry name" value="SBP_bac_5"/>
    <property type="match status" value="1"/>
</dbReference>
<dbReference type="PANTHER" id="PTHR30290:SF79">
    <property type="entry name" value="DIPEPTIDE-BINDING PROTEIN DPPE"/>
    <property type="match status" value="1"/>
</dbReference>
<evidence type="ECO:0000313" key="3">
    <source>
        <dbReference type="Proteomes" id="UP000187412"/>
    </source>
</evidence>
<dbReference type="Gene3D" id="3.10.105.10">
    <property type="entry name" value="Dipeptide-binding Protein, Domain 3"/>
    <property type="match status" value="1"/>
</dbReference>
<name>A0ABX3GXC2_PAEBO</name>
<evidence type="ECO:0000313" key="2">
    <source>
        <dbReference type="EMBL" id="OMD39895.1"/>
    </source>
</evidence>
<evidence type="ECO:0000259" key="1">
    <source>
        <dbReference type="Pfam" id="PF00496"/>
    </source>
</evidence>